<keyword evidence="1" id="KW-1133">Transmembrane helix</keyword>
<reference evidence="2" key="1">
    <citation type="submission" date="2020-10" db="EMBL/GenBank/DDBJ databases">
        <authorList>
            <person name="Gilroy R."/>
        </authorList>
    </citation>
    <scope>NUCLEOTIDE SEQUENCE</scope>
    <source>
        <strain evidence="2">CHK176-22527</strain>
    </source>
</reference>
<gene>
    <name evidence="2" type="ORF">IAD12_06700</name>
</gene>
<evidence type="ECO:0000313" key="3">
    <source>
        <dbReference type="Proteomes" id="UP000824159"/>
    </source>
</evidence>
<sequence>MDQPITRAEHEEFVRRMQDEHKRIHHRIADIERTVDRIHDLTSSVERLATSVEQMAQVQRVHAEQIERLESRDGEMWRKAVGYAVTAAIGVAIGLIFNI</sequence>
<dbReference type="EMBL" id="DVLX01000083">
    <property type="protein sequence ID" value="HIT99924.1"/>
    <property type="molecule type" value="Genomic_DNA"/>
</dbReference>
<evidence type="ECO:0000256" key="1">
    <source>
        <dbReference type="SAM" id="Phobius"/>
    </source>
</evidence>
<dbReference type="AlphaFoldDB" id="A0A9D1HE32"/>
<dbReference type="Proteomes" id="UP000824159">
    <property type="component" value="Unassembled WGS sequence"/>
</dbReference>
<keyword evidence="1" id="KW-0812">Transmembrane</keyword>
<feature type="transmembrane region" description="Helical" evidence="1">
    <location>
        <begin position="80"/>
        <end position="97"/>
    </location>
</feature>
<organism evidence="2 3">
    <name type="scientific">Candidatus Allocopromorpha excrementavium</name>
    <dbReference type="NCBI Taxonomy" id="2840741"/>
    <lineage>
        <taxon>Bacteria</taxon>
        <taxon>Bacillati</taxon>
        <taxon>Bacillota</taxon>
        <taxon>Clostridia</taxon>
        <taxon>Eubacteriales</taxon>
        <taxon>Eubacteriaceae</taxon>
        <taxon>Eubacteriaceae incertae sedis</taxon>
        <taxon>Candidatus Allocopromorpha</taxon>
    </lineage>
</organism>
<accession>A0A9D1HE32</accession>
<keyword evidence="1" id="KW-0472">Membrane</keyword>
<protein>
    <submittedName>
        <fullName evidence="2">Uncharacterized protein</fullName>
    </submittedName>
</protein>
<comment type="caution">
    <text evidence="2">The sequence shown here is derived from an EMBL/GenBank/DDBJ whole genome shotgun (WGS) entry which is preliminary data.</text>
</comment>
<reference evidence="2" key="2">
    <citation type="journal article" date="2021" name="PeerJ">
        <title>Extensive microbial diversity within the chicken gut microbiome revealed by metagenomics and culture.</title>
        <authorList>
            <person name="Gilroy R."/>
            <person name="Ravi A."/>
            <person name="Getino M."/>
            <person name="Pursley I."/>
            <person name="Horton D.L."/>
            <person name="Alikhan N.F."/>
            <person name="Baker D."/>
            <person name="Gharbi K."/>
            <person name="Hall N."/>
            <person name="Watson M."/>
            <person name="Adriaenssens E.M."/>
            <person name="Foster-Nyarko E."/>
            <person name="Jarju S."/>
            <person name="Secka A."/>
            <person name="Antonio M."/>
            <person name="Oren A."/>
            <person name="Chaudhuri R.R."/>
            <person name="La Ragione R."/>
            <person name="Hildebrand F."/>
            <person name="Pallen M.J."/>
        </authorList>
    </citation>
    <scope>NUCLEOTIDE SEQUENCE</scope>
    <source>
        <strain evidence="2">CHK176-22527</strain>
    </source>
</reference>
<name>A0A9D1HE32_9FIRM</name>
<proteinExistence type="predicted"/>
<evidence type="ECO:0000313" key="2">
    <source>
        <dbReference type="EMBL" id="HIT99924.1"/>
    </source>
</evidence>